<protein>
    <submittedName>
        <fullName evidence="1">Uncharacterized protein</fullName>
    </submittedName>
</protein>
<name>A0A146K5K7_9EUKA</name>
<accession>A0A146K5K7</accession>
<evidence type="ECO:0000313" key="1">
    <source>
        <dbReference type="EMBL" id="JAP92162.1"/>
    </source>
</evidence>
<reference evidence="1" key="1">
    <citation type="submission" date="2015-07" db="EMBL/GenBank/DDBJ databases">
        <title>Adaptation to a free-living lifestyle via gene acquisitions in the diplomonad Trepomonas sp. PC1.</title>
        <authorList>
            <person name="Xu F."/>
            <person name="Jerlstrom-Hultqvist J."/>
            <person name="Kolisko M."/>
            <person name="Simpson A.G.B."/>
            <person name="Roger A.J."/>
            <person name="Svard S.G."/>
            <person name="Andersson J.O."/>
        </authorList>
    </citation>
    <scope>NUCLEOTIDE SEQUENCE</scope>
    <source>
        <strain evidence="1">PC1</strain>
    </source>
</reference>
<feature type="non-terminal residue" evidence="1">
    <location>
        <position position="490"/>
    </location>
</feature>
<dbReference type="AlphaFoldDB" id="A0A146K5K7"/>
<sequence length="490" mass="55847">TDAVESKKIGQNFCSILWAGMQEHDQPQLYYYFNDCQNRLQTMPQDKSNLEEMMMNISKRLVGMLQMSQHLAGKTTIGNFQTQTFHSQRQITVVRQIFPYHIILSVNRPCTEKAILKLLDYVTQIAFCHYDSADPPLFAPHRKHALIPSIPSEHFEEVKQMLNGLLIRFFEDEHCREFLDNLHPIYLPRDVVTPHIFALQQIKQLQKSHPTSTIVVQKNGRILLSTAGPFMTNFSALLINIQQEVFNKKVHWVLGQYFTSEQPQSKFQDQECANEALKLYSTLYISNFSVNQMNIVLITPTPTNLKPNVFANQLQLLNEKLQFQGPTPPVLTKLNDQVYPIFMPIPGQIDCCGVDPARIFRSVRGVQNLQVNDGKVDYGVGLLDGGLLSYFMNRGVHESTVISQQDETDNLRTFTKDGEFYAFGENPAQPGGLLSGGKKVKPLIYTVFKQDIDQIVKTAGSMIVNDGDDTAKLLEQIWEAIRAYIRVEWG</sequence>
<feature type="non-terminal residue" evidence="1">
    <location>
        <position position="1"/>
    </location>
</feature>
<proteinExistence type="predicted"/>
<gene>
    <name evidence="1" type="ORF">TPC1_15987</name>
</gene>
<organism evidence="1">
    <name type="scientific">Trepomonas sp. PC1</name>
    <dbReference type="NCBI Taxonomy" id="1076344"/>
    <lineage>
        <taxon>Eukaryota</taxon>
        <taxon>Metamonada</taxon>
        <taxon>Diplomonadida</taxon>
        <taxon>Hexamitidae</taxon>
        <taxon>Hexamitinae</taxon>
        <taxon>Trepomonas</taxon>
    </lineage>
</organism>
<dbReference type="EMBL" id="GDID01004444">
    <property type="protein sequence ID" value="JAP92162.1"/>
    <property type="molecule type" value="Transcribed_RNA"/>
</dbReference>